<evidence type="ECO:0000313" key="2">
    <source>
        <dbReference type="EMBL" id="GIY42089.1"/>
    </source>
</evidence>
<protein>
    <submittedName>
        <fullName evidence="2">Uncharacterized protein</fullName>
    </submittedName>
</protein>
<dbReference type="AlphaFoldDB" id="A0AAV4T8P6"/>
<organism evidence="2 3">
    <name type="scientific">Caerostris extrusa</name>
    <name type="common">Bark spider</name>
    <name type="synonym">Caerostris bankana</name>
    <dbReference type="NCBI Taxonomy" id="172846"/>
    <lineage>
        <taxon>Eukaryota</taxon>
        <taxon>Metazoa</taxon>
        <taxon>Ecdysozoa</taxon>
        <taxon>Arthropoda</taxon>
        <taxon>Chelicerata</taxon>
        <taxon>Arachnida</taxon>
        <taxon>Araneae</taxon>
        <taxon>Araneomorphae</taxon>
        <taxon>Entelegynae</taxon>
        <taxon>Araneoidea</taxon>
        <taxon>Araneidae</taxon>
        <taxon>Caerostris</taxon>
    </lineage>
</organism>
<reference evidence="2 3" key="1">
    <citation type="submission" date="2021-06" db="EMBL/GenBank/DDBJ databases">
        <title>Caerostris extrusa draft genome.</title>
        <authorList>
            <person name="Kono N."/>
            <person name="Arakawa K."/>
        </authorList>
    </citation>
    <scope>NUCLEOTIDE SEQUENCE [LARGE SCALE GENOMIC DNA]</scope>
</reference>
<accession>A0AAV4T8P6</accession>
<feature type="compositionally biased region" description="Basic and acidic residues" evidence="1">
    <location>
        <begin position="1"/>
        <end position="16"/>
    </location>
</feature>
<proteinExistence type="predicted"/>
<evidence type="ECO:0000313" key="3">
    <source>
        <dbReference type="Proteomes" id="UP001054945"/>
    </source>
</evidence>
<dbReference type="Proteomes" id="UP001054945">
    <property type="component" value="Unassembled WGS sequence"/>
</dbReference>
<dbReference type="EMBL" id="BPLR01010798">
    <property type="protein sequence ID" value="GIY42089.1"/>
    <property type="molecule type" value="Genomic_DNA"/>
</dbReference>
<keyword evidence="3" id="KW-1185">Reference proteome</keyword>
<name>A0AAV4T8P6_CAEEX</name>
<sequence length="94" mass="11328">MNSRDHETPGRREEMNKRRKERRKERKKKTQKRGTLKKKSSIAQQLHHYLGQEVNYEVVTPKAMETYFPLKDSIYRFHVLTARLGHGVPKVYLY</sequence>
<feature type="compositionally biased region" description="Basic residues" evidence="1">
    <location>
        <begin position="17"/>
        <end position="40"/>
    </location>
</feature>
<comment type="caution">
    <text evidence="2">The sequence shown here is derived from an EMBL/GenBank/DDBJ whole genome shotgun (WGS) entry which is preliminary data.</text>
</comment>
<feature type="region of interest" description="Disordered" evidence="1">
    <location>
        <begin position="1"/>
        <end position="43"/>
    </location>
</feature>
<evidence type="ECO:0000256" key="1">
    <source>
        <dbReference type="SAM" id="MobiDB-lite"/>
    </source>
</evidence>
<gene>
    <name evidence="2" type="ORF">CEXT_589701</name>
</gene>